<dbReference type="InterPro" id="IPR010982">
    <property type="entry name" value="Lambda_DNA-bd_dom_sf"/>
</dbReference>
<keyword evidence="4" id="KW-1185">Reference proteome</keyword>
<gene>
    <name evidence="3" type="ORF">QS795_011015</name>
</gene>
<accession>A0ABZ0MY21</accession>
<evidence type="ECO:0000256" key="1">
    <source>
        <dbReference type="SAM" id="MobiDB-lite"/>
    </source>
</evidence>
<feature type="region of interest" description="Disordered" evidence="1">
    <location>
        <begin position="180"/>
        <end position="199"/>
    </location>
</feature>
<dbReference type="CDD" id="cd00093">
    <property type="entry name" value="HTH_XRE"/>
    <property type="match status" value="1"/>
</dbReference>
<evidence type="ECO:0000259" key="2">
    <source>
        <dbReference type="PROSITE" id="PS50943"/>
    </source>
</evidence>
<evidence type="ECO:0000313" key="4">
    <source>
        <dbReference type="Proteomes" id="UP001302443"/>
    </source>
</evidence>
<dbReference type="SUPFAM" id="SSF47413">
    <property type="entry name" value="lambda repressor-like DNA-binding domains"/>
    <property type="match status" value="1"/>
</dbReference>
<name>A0ABZ0MY21_9GAMM</name>
<proteinExistence type="predicted"/>
<feature type="domain" description="HTH cro/C1-type" evidence="2">
    <location>
        <begin position="40"/>
        <end position="75"/>
    </location>
</feature>
<dbReference type="PROSITE" id="PS50943">
    <property type="entry name" value="HTH_CROC1"/>
    <property type="match status" value="1"/>
</dbReference>
<protein>
    <submittedName>
        <fullName evidence="3">Helix-turn-helix transcriptional regulator</fullName>
    </submittedName>
</protein>
<organism evidence="3 4">
    <name type="scientific">Providencia zhijiangensis</name>
    <dbReference type="NCBI Taxonomy" id="3053982"/>
    <lineage>
        <taxon>Bacteria</taxon>
        <taxon>Pseudomonadati</taxon>
        <taxon>Pseudomonadota</taxon>
        <taxon>Gammaproteobacteria</taxon>
        <taxon>Enterobacterales</taxon>
        <taxon>Morganellaceae</taxon>
        <taxon>Providencia</taxon>
    </lineage>
</organism>
<dbReference type="RefSeq" id="WP_318626484.1">
    <property type="nucleotide sequence ID" value="NZ_CP135990.1"/>
</dbReference>
<dbReference type="InterPro" id="IPR001387">
    <property type="entry name" value="Cro/C1-type_HTH"/>
</dbReference>
<dbReference type="EMBL" id="CP135990">
    <property type="protein sequence ID" value="WPA91016.1"/>
    <property type="molecule type" value="Genomic_DNA"/>
</dbReference>
<reference evidence="3 4" key="1">
    <citation type="submission" date="2023-09" db="EMBL/GenBank/DDBJ databases">
        <title>Genomic Revisitation and Reclassification of the Genus Providencia.</title>
        <authorList>
            <person name="Dong X."/>
        </authorList>
    </citation>
    <scope>NUCLEOTIDE SEQUENCE [LARGE SCALE GENOMIC DNA]</scope>
    <source>
        <strain evidence="3 4">D4759</strain>
    </source>
</reference>
<dbReference type="Gene3D" id="1.10.260.40">
    <property type="entry name" value="lambda repressor-like DNA-binding domains"/>
    <property type="match status" value="1"/>
</dbReference>
<sequence length="199" mass="22612">MKGKKSENVSFADATKETLIERIQELIQGRSIRSVSIEWGLPYSTLNNYLNKGTDPSFKAIQTIAEAEQVSLDWLAFGINKSELEPQKEKETPKMDRRLMKNSWDMVYESLSTDEISELLKAIHRKGIEGILKTSFMNDDSIENSIERLQIRPTLKQAIKLAIAGDESIDREILRRIEEKKDTGVSGELNQDENHSKAG</sequence>
<evidence type="ECO:0000313" key="3">
    <source>
        <dbReference type="EMBL" id="WPA91016.1"/>
    </source>
</evidence>
<dbReference type="Proteomes" id="UP001302443">
    <property type="component" value="Chromosome"/>
</dbReference>